<feature type="chain" id="PRO_5046330223" evidence="1">
    <location>
        <begin position="27"/>
        <end position="200"/>
    </location>
</feature>
<evidence type="ECO:0000313" key="2">
    <source>
        <dbReference type="EMBL" id="WDR02303.1"/>
    </source>
</evidence>
<keyword evidence="3" id="KW-1185">Reference proteome</keyword>
<feature type="signal peptide" evidence="1">
    <location>
        <begin position="1"/>
        <end position="26"/>
    </location>
</feature>
<evidence type="ECO:0000313" key="3">
    <source>
        <dbReference type="Proteomes" id="UP001220530"/>
    </source>
</evidence>
<gene>
    <name evidence="2" type="ORF">PSQ19_16985</name>
</gene>
<dbReference type="Proteomes" id="UP001220530">
    <property type="component" value="Chromosome"/>
</dbReference>
<reference evidence="2 3" key="1">
    <citation type="submission" date="2023-02" db="EMBL/GenBank/DDBJ databases">
        <title>Devosia algicola sp. nov., isolated from the phycosphere of marine algae.</title>
        <authorList>
            <person name="Kim J.M."/>
            <person name="Lee J.K."/>
            <person name="Choi B.J."/>
            <person name="Bayburt H."/>
            <person name="Jeon C.O."/>
        </authorList>
    </citation>
    <scope>NUCLEOTIDE SEQUENCE [LARGE SCALE GENOMIC DNA]</scope>
    <source>
        <strain evidence="2 3">G20-9</strain>
    </source>
</reference>
<dbReference type="RefSeq" id="WP_282218708.1">
    <property type="nucleotide sequence ID" value="NZ_CP118246.1"/>
</dbReference>
<evidence type="ECO:0000256" key="1">
    <source>
        <dbReference type="SAM" id="SignalP"/>
    </source>
</evidence>
<dbReference type="EMBL" id="CP118246">
    <property type="protein sequence ID" value="WDR02303.1"/>
    <property type="molecule type" value="Genomic_DNA"/>
</dbReference>
<name>A0ABY7YLW6_9HYPH</name>
<accession>A0ABY7YLW6</accession>
<protein>
    <submittedName>
        <fullName evidence="2">Uncharacterized protein</fullName>
    </submittedName>
</protein>
<organism evidence="2 3">
    <name type="scientific">Devosia algicola</name>
    <dbReference type="NCBI Taxonomy" id="3026418"/>
    <lineage>
        <taxon>Bacteria</taxon>
        <taxon>Pseudomonadati</taxon>
        <taxon>Pseudomonadota</taxon>
        <taxon>Alphaproteobacteria</taxon>
        <taxon>Hyphomicrobiales</taxon>
        <taxon>Devosiaceae</taxon>
        <taxon>Devosia</taxon>
    </lineage>
</organism>
<sequence length="200" mass="21128">MKLTTKVRLALLATIGTAAMVQPVMALDAQAFVDRVAAVYGAMGYDIEPGAVEADGSTVVVKGVTVAVSGEAPTNFAADLTFTGVIENADGSYTAQSLTMPDFEYDITEKTPGHVSLKNIVVNGIYVPAGDKVNFIASLQGYASASAGPLSVTRKGLEVITIDKIANDNTFNPQQGSADLVDVKSSFEAHRFLRRLEHRC</sequence>
<proteinExistence type="predicted"/>
<keyword evidence="1" id="KW-0732">Signal</keyword>